<dbReference type="AlphaFoldDB" id="A0AAV4WJY0"/>
<accession>A0AAV4WJY0</accession>
<organism evidence="1 2">
    <name type="scientific">Caerostris extrusa</name>
    <name type="common">Bark spider</name>
    <name type="synonym">Caerostris bankana</name>
    <dbReference type="NCBI Taxonomy" id="172846"/>
    <lineage>
        <taxon>Eukaryota</taxon>
        <taxon>Metazoa</taxon>
        <taxon>Ecdysozoa</taxon>
        <taxon>Arthropoda</taxon>
        <taxon>Chelicerata</taxon>
        <taxon>Arachnida</taxon>
        <taxon>Araneae</taxon>
        <taxon>Araneomorphae</taxon>
        <taxon>Entelegynae</taxon>
        <taxon>Araneoidea</taxon>
        <taxon>Araneidae</taxon>
        <taxon>Caerostris</taxon>
    </lineage>
</organism>
<proteinExistence type="predicted"/>
<gene>
    <name evidence="1" type="ORF">CEXT_293091</name>
</gene>
<comment type="caution">
    <text evidence="1">The sequence shown here is derived from an EMBL/GenBank/DDBJ whole genome shotgun (WGS) entry which is preliminary data.</text>
</comment>
<evidence type="ECO:0000313" key="1">
    <source>
        <dbReference type="EMBL" id="GIY82962.1"/>
    </source>
</evidence>
<dbReference type="Proteomes" id="UP001054945">
    <property type="component" value="Unassembled WGS sequence"/>
</dbReference>
<sequence>MPSVKPHAQADLSCTLSLLCNFTTAPLAELGLWLGTGATTSYLSPGTVTLHWCQPDSEPDLLGSGCSLTEPLIIYILKPSSSPTR</sequence>
<name>A0AAV4WJY0_CAEEX</name>
<keyword evidence="2" id="KW-1185">Reference proteome</keyword>
<evidence type="ECO:0000313" key="2">
    <source>
        <dbReference type="Proteomes" id="UP001054945"/>
    </source>
</evidence>
<protein>
    <submittedName>
        <fullName evidence="1">Uncharacterized protein</fullName>
    </submittedName>
</protein>
<reference evidence="1 2" key="1">
    <citation type="submission" date="2021-06" db="EMBL/GenBank/DDBJ databases">
        <title>Caerostris extrusa draft genome.</title>
        <authorList>
            <person name="Kono N."/>
            <person name="Arakawa K."/>
        </authorList>
    </citation>
    <scope>NUCLEOTIDE SEQUENCE [LARGE SCALE GENOMIC DNA]</scope>
</reference>
<dbReference type="EMBL" id="BPLR01016309">
    <property type="protein sequence ID" value="GIY82962.1"/>
    <property type="molecule type" value="Genomic_DNA"/>
</dbReference>